<accession>A0ABQ4X7P3</accession>
<keyword evidence="2" id="KW-1185">Reference proteome</keyword>
<evidence type="ECO:0000313" key="2">
    <source>
        <dbReference type="Proteomes" id="UP001151760"/>
    </source>
</evidence>
<organism evidence="1 2">
    <name type="scientific">Tanacetum coccineum</name>
    <dbReference type="NCBI Taxonomy" id="301880"/>
    <lineage>
        <taxon>Eukaryota</taxon>
        <taxon>Viridiplantae</taxon>
        <taxon>Streptophyta</taxon>
        <taxon>Embryophyta</taxon>
        <taxon>Tracheophyta</taxon>
        <taxon>Spermatophyta</taxon>
        <taxon>Magnoliopsida</taxon>
        <taxon>eudicotyledons</taxon>
        <taxon>Gunneridae</taxon>
        <taxon>Pentapetalae</taxon>
        <taxon>asterids</taxon>
        <taxon>campanulids</taxon>
        <taxon>Asterales</taxon>
        <taxon>Asteraceae</taxon>
        <taxon>Asteroideae</taxon>
        <taxon>Anthemideae</taxon>
        <taxon>Anthemidinae</taxon>
        <taxon>Tanacetum</taxon>
    </lineage>
</organism>
<evidence type="ECO:0000313" key="1">
    <source>
        <dbReference type="EMBL" id="GJS60837.1"/>
    </source>
</evidence>
<reference evidence="1" key="1">
    <citation type="journal article" date="2022" name="Int. J. Mol. Sci.">
        <title>Draft Genome of Tanacetum Coccineum: Genomic Comparison of Closely Related Tanacetum-Family Plants.</title>
        <authorList>
            <person name="Yamashiro T."/>
            <person name="Shiraishi A."/>
            <person name="Nakayama K."/>
            <person name="Satake H."/>
        </authorList>
    </citation>
    <scope>NUCLEOTIDE SEQUENCE</scope>
</reference>
<name>A0ABQ4X7P3_9ASTR</name>
<proteinExistence type="predicted"/>
<sequence length="159" mass="18422">MYKSSKGVIDGWNIHFRSVMNKYLRVTGYNLEGITTDRCDNFRGRDHSCITVASSLSKDVQIFAKEFFKRLDSRYNVDGRVISEKVYGFHGPSWELLFSNENIIEGQKLVLCYLGDFSYRLTVFDLNGFEVNRLTNAFGDDRYDRVVDAATRQMVLIED</sequence>
<dbReference type="Proteomes" id="UP001151760">
    <property type="component" value="Unassembled WGS sequence"/>
</dbReference>
<protein>
    <submittedName>
        <fullName evidence="1">Uncharacterized protein</fullName>
    </submittedName>
</protein>
<dbReference type="EMBL" id="BQNB010009248">
    <property type="protein sequence ID" value="GJS60837.1"/>
    <property type="molecule type" value="Genomic_DNA"/>
</dbReference>
<reference evidence="1" key="2">
    <citation type="submission" date="2022-01" db="EMBL/GenBank/DDBJ databases">
        <authorList>
            <person name="Yamashiro T."/>
            <person name="Shiraishi A."/>
            <person name="Satake H."/>
            <person name="Nakayama K."/>
        </authorList>
    </citation>
    <scope>NUCLEOTIDE SEQUENCE</scope>
</reference>
<comment type="caution">
    <text evidence="1">The sequence shown here is derived from an EMBL/GenBank/DDBJ whole genome shotgun (WGS) entry which is preliminary data.</text>
</comment>
<gene>
    <name evidence="1" type="ORF">Tco_0655621</name>
</gene>